<organism evidence="4 5">
    <name type="scientific">Syntrophus aciditrophicus (strain SB)</name>
    <dbReference type="NCBI Taxonomy" id="56780"/>
    <lineage>
        <taxon>Bacteria</taxon>
        <taxon>Pseudomonadati</taxon>
        <taxon>Thermodesulfobacteriota</taxon>
        <taxon>Syntrophia</taxon>
        <taxon>Syntrophales</taxon>
        <taxon>Syntrophaceae</taxon>
        <taxon>Syntrophus</taxon>
    </lineage>
</organism>
<protein>
    <submittedName>
        <fullName evidence="4">Export ABC transporter ATP-binding protein</fullName>
    </submittedName>
</protein>
<keyword evidence="2 4" id="KW-0067">ATP-binding</keyword>
<dbReference type="PANTHER" id="PTHR43038">
    <property type="entry name" value="ATP-BINDING CASSETTE, SUB-FAMILY H, MEMBER 1"/>
    <property type="match status" value="1"/>
</dbReference>
<dbReference type="InterPro" id="IPR017871">
    <property type="entry name" value="ABC_transporter-like_CS"/>
</dbReference>
<dbReference type="eggNOG" id="COG1131">
    <property type="taxonomic scope" value="Bacteria"/>
</dbReference>
<dbReference type="PANTHER" id="PTHR43038:SF3">
    <property type="entry name" value="ABC TRANSPORTER G FAMILY MEMBER 20 ISOFORM X1"/>
    <property type="match status" value="1"/>
</dbReference>
<dbReference type="InterPro" id="IPR003439">
    <property type="entry name" value="ABC_transporter-like_ATP-bd"/>
</dbReference>
<dbReference type="SMART" id="SM00382">
    <property type="entry name" value="AAA"/>
    <property type="match status" value="1"/>
</dbReference>
<evidence type="ECO:0000256" key="2">
    <source>
        <dbReference type="ARBA" id="ARBA00022840"/>
    </source>
</evidence>
<dbReference type="InterPro" id="IPR003593">
    <property type="entry name" value="AAA+_ATPase"/>
</dbReference>
<dbReference type="STRING" id="56780.SYN_01460"/>
<keyword evidence="1" id="KW-0547">Nucleotide-binding</keyword>
<dbReference type="EMBL" id="CP000252">
    <property type="protein sequence ID" value="ABC76842.1"/>
    <property type="molecule type" value="Genomic_DNA"/>
</dbReference>
<dbReference type="PROSITE" id="PS50893">
    <property type="entry name" value="ABC_TRANSPORTER_2"/>
    <property type="match status" value="1"/>
</dbReference>
<dbReference type="InterPro" id="IPR027417">
    <property type="entry name" value="P-loop_NTPase"/>
</dbReference>
<dbReference type="InParanoid" id="Q2LRY4"/>
<name>Q2LRY4_SYNAS</name>
<proteinExistence type="predicted"/>
<dbReference type="CDD" id="cd03230">
    <property type="entry name" value="ABC_DR_subfamily_A"/>
    <property type="match status" value="1"/>
</dbReference>
<dbReference type="Proteomes" id="UP000001933">
    <property type="component" value="Chromosome"/>
</dbReference>
<evidence type="ECO:0000259" key="3">
    <source>
        <dbReference type="PROSITE" id="PS50893"/>
    </source>
</evidence>
<accession>Q2LRY4</accession>
<sequence>MPFPILISHSNRECLPMPGSADAMIRVEKASLRYGDVEAVQGVSFSVAAGSMFGLVGSDGAGKTSLLRMIATMIQPSAGTITISGLDVFTHRKQIRDLIGYMPQRFGLYQDLTVEENFHFFMNIYGIKGSEGERRKERYLGFSHLLPFIRRPAGQLSGGMKQKLGLACVLVHEPQVLVLDEPTNGVDPASRREFWDMLKIMQNQGMTILTSTAYLDEGEKCDQVAIMHRARILDIAAPEAMRSRFSSLEEAVIDRIQEVDRGLQHESFNR</sequence>
<dbReference type="KEGG" id="sat:SYN_01460"/>
<dbReference type="PROSITE" id="PS00211">
    <property type="entry name" value="ABC_TRANSPORTER_1"/>
    <property type="match status" value="1"/>
</dbReference>
<evidence type="ECO:0000313" key="5">
    <source>
        <dbReference type="Proteomes" id="UP000001933"/>
    </source>
</evidence>
<evidence type="ECO:0000313" key="4">
    <source>
        <dbReference type="EMBL" id="ABC76842.1"/>
    </source>
</evidence>
<dbReference type="AlphaFoldDB" id="Q2LRY4"/>
<dbReference type="GO" id="GO:0005524">
    <property type="term" value="F:ATP binding"/>
    <property type="evidence" value="ECO:0007669"/>
    <property type="project" value="UniProtKB-KW"/>
</dbReference>
<keyword evidence="5" id="KW-1185">Reference proteome</keyword>
<dbReference type="Pfam" id="PF00005">
    <property type="entry name" value="ABC_tran"/>
    <property type="match status" value="1"/>
</dbReference>
<gene>
    <name evidence="4" type="ORF">SYN_01460</name>
</gene>
<feature type="domain" description="ABC transporter" evidence="3">
    <location>
        <begin position="25"/>
        <end position="254"/>
    </location>
</feature>
<reference evidence="4 5" key="1">
    <citation type="journal article" date="2007" name="Proc. Natl. Acad. Sci. U.S.A.">
        <title>The genome of Syntrophus aciditrophicus: life at the thermodynamic limit of microbial growth.</title>
        <authorList>
            <person name="McInerney M.J."/>
            <person name="Rohlin L."/>
            <person name="Mouttaki H."/>
            <person name="Kim U."/>
            <person name="Krupp R.S."/>
            <person name="Rios-Hernandez L."/>
            <person name="Sieber J."/>
            <person name="Struchtemeyer C.G."/>
            <person name="Bhattacharyya A."/>
            <person name="Campbell J.W."/>
            <person name="Gunsalus R.P."/>
        </authorList>
    </citation>
    <scope>NUCLEOTIDE SEQUENCE [LARGE SCALE GENOMIC DNA]</scope>
    <source>
        <strain evidence="4 5">SB</strain>
    </source>
</reference>
<dbReference type="GO" id="GO:0016887">
    <property type="term" value="F:ATP hydrolysis activity"/>
    <property type="evidence" value="ECO:0007669"/>
    <property type="project" value="InterPro"/>
</dbReference>
<dbReference type="SUPFAM" id="SSF52540">
    <property type="entry name" value="P-loop containing nucleoside triphosphate hydrolases"/>
    <property type="match status" value="1"/>
</dbReference>
<dbReference type="HOGENOM" id="CLU_000604_1_2_7"/>
<evidence type="ECO:0000256" key="1">
    <source>
        <dbReference type="ARBA" id="ARBA00022741"/>
    </source>
</evidence>
<dbReference type="Gene3D" id="3.40.50.300">
    <property type="entry name" value="P-loop containing nucleotide triphosphate hydrolases"/>
    <property type="match status" value="1"/>
</dbReference>